<dbReference type="SUPFAM" id="SSF51126">
    <property type="entry name" value="Pectin lyase-like"/>
    <property type="match status" value="1"/>
</dbReference>
<organism evidence="4 5">
    <name type="scientific">Acinetobacter nematophilus</name>
    <dbReference type="NCBI Taxonomy" id="2994642"/>
    <lineage>
        <taxon>Bacteria</taxon>
        <taxon>Pseudomonadati</taxon>
        <taxon>Pseudomonadota</taxon>
        <taxon>Gammaproteobacteria</taxon>
        <taxon>Moraxellales</taxon>
        <taxon>Moraxellaceae</taxon>
        <taxon>Acinetobacter</taxon>
    </lineage>
</organism>
<feature type="region of interest" description="Disordered" evidence="1">
    <location>
        <begin position="2818"/>
        <end position="2842"/>
    </location>
</feature>
<dbReference type="InterPro" id="IPR008638">
    <property type="entry name" value="FhaB/CdiA-like_TPS"/>
</dbReference>
<feature type="region of interest" description="Disordered" evidence="1">
    <location>
        <begin position="462"/>
        <end position="496"/>
    </location>
</feature>
<comment type="caution">
    <text evidence="4">The sequence shown here is derived from an EMBL/GenBank/DDBJ whole genome shotgun (WGS) entry which is preliminary data.</text>
</comment>
<dbReference type="SMART" id="SM00912">
    <property type="entry name" value="Haemagg_act"/>
    <property type="match status" value="1"/>
</dbReference>
<feature type="transmembrane region" description="Helical" evidence="2">
    <location>
        <begin position="59"/>
        <end position="80"/>
    </location>
</feature>
<dbReference type="InterPro" id="IPR053024">
    <property type="entry name" value="Fungal_surface_NADase"/>
</dbReference>
<dbReference type="Pfam" id="PF13332">
    <property type="entry name" value="Fil_haemagg_2"/>
    <property type="match status" value="3"/>
</dbReference>
<keyword evidence="5" id="KW-1185">Reference proteome</keyword>
<keyword evidence="2" id="KW-1133">Transmembrane helix</keyword>
<feature type="compositionally biased region" description="Polar residues" evidence="1">
    <location>
        <begin position="2832"/>
        <end position="2842"/>
    </location>
</feature>
<feature type="compositionally biased region" description="Polar residues" evidence="1">
    <location>
        <begin position="480"/>
        <end position="493"/>
    </location>
</feature>
<feature type="compositionally biased region" description="Polar residues" evidence="1">
    <location>
        <begin position="2258"/>
        <end position="2273"/>
    </location>
</feature>
<dbReference type="EMBL" id="JAPKMY010000008">
    <property type="protein sequence ID" value="MCX5468914.1"/>
    <property type="molecule type" value="Genomic_DNA"/>
</dbReference>
<dbReference type="Pfam" id="PF13018">
    <property type="entry name" value="ESPR"/>
    <property type="match status" value="1"/>
</dbReference>
<sequence>MNKNRYRIIFSQARGMFIAVAEIVKSRTKTAGQSHAIGEIEIEDVTGASSITYKKLNPVNFAVVSLLGAAIYTLPMATIAESHIVADKSAPNSQQATILNTSNGLTQVNIQTPSAGGVSRNTYTQFDVGQEGAILNNARNNTQTQLGGWVQGNPWLAKGEAKVILNEVNSSNPSQLKGYLEVAGKQAQVVIANPSGLVCDGCGVINADRFTLTTGQAVMHQGYLDSFRVREGQVTIEGKGLNGSLTPYTDIYTRALNVNAGLYANELKTVLGQNDISIQDPSAPQIAKAASGTNTTSQPNFALDVGQLGGMYAGKIYLVGTENGLGVRNAGSINATTGQLSLSANGDLTNTGNMIANKDQVIVQAQDVKNSGNISSTQHKIQIQADNFQNNGLIATNDEIKLKVQGEINNNEGVINAGRVDFTAQNLSNNKGKIEQTGQQQLNIHSKTLDNSLGLIGQAAKENTGTGQQPGGTTEPTVTDPEQQSTAKDSSTVGVAEPSDLTPKTFEAGHIQIAQDIANIEGRIVNNADISLNVQDSIKNKGGEIQLPELQFNGQNFENQQGKLTAKVVNITAQNVDNQKGLIDANQSFDLTAQKLNNSQGRLQSAKTFNLTSTKIDNSLGQILAADALTLTSVNTNNTQGVMGSVNADAKLSIQTLDNTQGEISAQNVHLTGQNLNNQQGTIQSKAADLNISVGQIDNGTMQDSAGNLIAAQNLKLDAQQLQSTGQIYAGNSADLTVTQLKQHGQLAAHHRINVQSNSIESNQNAVWAAGLDKDGKLSNTDAILNIDGQNVQIAGKILSGKQIQIKAVQRTDLSQSESQAKNVKIETTQLNTSNTKIIADQQLDLTATQNIVNQKGQYSAEHVTIHTAQLNNDQGLIQHTGKQDFILDVADQIDNHAGQMISNANNTEIKTNILNSTAGEILHAGDQQLKITAQNLQGQQGKIQSNSHLQLELGTANLDQASTSAQQIDLNATALSHQQGQLIQSDANGQLNLNVAQTLNNTSGVISAAGHANFKTADLNNQQGVIQTLEDKDLTILSQKLENQSGKIIAGRNVDLQTDQLNNDAGTVYAAGKLGLHATQDVSNQQGLIASKLQLTIEAKNLNNQKGQIQTESGDASLKITQSLNNQAGSIQSGNALNIDAAHVENQGGQLLAGTDAKIDVAQFNNQSGTIYTKKQLDLNVSGTTDNSAGILAADQNLNLNTQNLFNQAGQIRSENADVNLSIIQDIQNNSGLISAAKNLNLTAQNVISQKGKIQSGANANVQVNHLNNTEGVVYAAEQLQLLATGELNNTQGVVAAEQLTDIKADSVINDVGQIRSQKDQLKLHVQNNISNQSGEISAAKAIELNAAKITNQKGKVIADKSVTATVQQWDNTEGTVYAKDQLQLTVAEQLNNQSGTIAANQLVQIQAKNLNNTAGKIRSEQNQLDLNVEQNLNNQSGEIFAGTQAKINAAALNNQQGTIYSKNQLDLSSKQLNNQQGQIYSEDQAQIHVQGDIQNHKGVLLAGKNLDIQSHVLDNTEGTIRSEKSDLQIAAQGQLINQNGDIYAAQNAQLTAVGVDNNNGQIASNGLVSLDSQQQQLNNQNGKIIAKTVALKTGKLDNQTGLIQAEQSVKIDTQQNTLLNNHSGSNAGILSQGSLDLLNITQLENTSGYIAAIGSGNITAQNINNNSGQINSQADLNIHQKTIGGRIDNLAGQIQAQQNVSLNSDTINNSGVGSHIVAGEKLTATANQFINAQTKDSTVLGGLDAKHIEINAQILDNQSGVIRASDNAILNISQALKNQLGSISSLNTLSMGTANKTLNLNNTEGELLAKNQLNIKANELINKGKIISEGNVDIDLKQSYTHTQADQIAANGTLKLSTEQDLINQSELTAGQKVELNAKNIQNQVGASISSNETHLIAQDTAHNQGLINGELTHIQANRVWNDGARIYGTHVAIQANTLDNKSNSAGTGAVIASRGDMDLGIQILNNQSGGIVKESARDNAWIFSAGDLNVGGSLDTDLKAQGNADKIYNGSAVIESLGDMYLGAKSIQNINENLVINKLVEKSREKVTEYERDGQRWDSSIIRLGNSSRGLSDAVLFVPEVEGGAPTKEIGEEWTRYIYTNIHSEDEVQSTSPAQIIAGRNLGFDNNAVFSNKDSQVLVGLAITNGLDKIINDATQLYSQDSVASGGFSNTHSVGWNKTHTSHKHEWGRDVNYSPAPKSETMPIKLGIVKEYTTSQSDNPVEKLTVAQVQQKIEDAQKAIQSALNTQEVHKQQIDSKSGTVVQESASDAQQPLAPDQLDVNAKQSTDVNAQQHDVDQVKNHQVEGVTTDSTAISQTGEIAVRTISQDYLTLPSNALFISTKDSQAKYLVETDPAFSNYKKWLSSDYMLDAMDLDPALKQKRLGDGYYEQRLVQDQVAKLTGYRFLEGYGSDEEQYKALMNNGLSFAKLYNLRPGIALTDAQIAQLTSDIVWMEEKTIKLADGTTTKALVPQVYVQARVGDLKGDGTLISADSIKLDVKGDVINSGTIAGRQAVVLSADNIKLLNGRIQGNQVGLNTRQDLNIVGGQIQADQAVDLNVGRNFNLESSTQSSQNIVGESVFSYTGLDRLAGIYTNAPLKQADGKNLTTSISIKVGGDTTLKAAEIQNNNGSTRIQTQGNLDIGGISTEINNRGYADQDNYNYSKKQQDVGSVIQSVGDTRLQAENIAVKGSQVSSEKGSTILSAQQNIDISEGRKVSDIEQATQFSSKGVLSSKLEQERTRHLSDEAVASTLDGKNVILDANNINIRGSQVVSDELTQIQAKENVSITGAENKYLDYSESSVKKSGLMSSGGIGFSVGSKKERTEQEQTKHTNTGSSVGSLNGNTNIIAGKTYQQTGSTVSSQKGDVNILAQQVNIEAAKEQSTRDYKYEMEQKGLTLAVNVPVVSAVQSALDSSKQVGQSKNDRVNAMAAANAGFDAYKAGQSLQQIGKVVSDIKNASNVEVGVSLTYGEQKNTQFSHSESTTASQSQVYAGGKTNIVATGAGEKSNINIIGSDVVGMQGTHLAADHDVNIKAAEQKTIEASGNKSAGWNAGVSVSSQTGFGVTAGGNLGKGKGNGTDTSYVNSHVGSKDSSTTISSGNATNIIGGQVQGKGVQIDANELNIESLQDKATYKSKQQNISGQVSVGTNGANASGSFSKSNVNANYASVNEQSGIFAGDDGYQINVKNNTDLKGAIITSTQTAENLKKNSSDTGTLTYSDIRNVSEYDAKGISLSAGFNAGKSDEKGGKTPDTVLSTPNKIDQHATTTTGVSKSIGFGLDSDKDSSVTKSGINTSNITIRDEQSQQALTGKTAEQIKSDILTSVTTDTARENSGALKNNFDKDKVQSEINLQMEVTKKFGENAPKAVADFAESKADALRKQGQENEARKWDEGGVYRVAAHSALGALMGGDLTSTLAAGTTAASAPTLNKIQDQVQSSLEASGLSKSVAEGLSGFVTTAAAFGIGNTIGGNTSTGGISANIDMNNRQLHIDEIAMLKKEAAKLATQNGQMSRDGYEYWFTLLYSVAYSKVDTKGREQLMSMAKQWDEAGKNTNDFSLQQLSKNITYASKIVNSMAGKVITDSSNKPIIENGSVVKAFQATDSQRQNTSLFGYDLKTAGLKAKDDPKSYGSSGTANKTAQGTVRRENEDLVDGLEKGSKGVVPVYPELELIGSGKLIKDSAKLILEKQAAKLASKKAEEAALKKQTVESNSRVEDYQQYDQYREENAVHWKTKEPLSGGNWAWEKEAPNGGAVLGSEKIRSTVVGEKIDRFGAETGSYMAPSKVPLDQRSLPPGTLRPNSLHNYVVLKEFKVRDEIISPAFGQPGGGSQIRAIIPEVPNGYANVEQLKRFGYLGDK</sequence>
<accession>A0A9X3E3M3</accession>
<gene>
    <name evidence="4" type="ORF">OSH00_14385</name>
</gene>
<evidence type="ECO:0000313" key="4">
    <source>
        <dbReference type="EMBL" id="MCX5468914.1"/>
    </source>
</evidence>
<feature type="compositionally biased region" description="Low complexity" evidence="1">
    <location>
        <begin position="464"/>
        <end position="479"/>
    </location>
</feature>
<dbReference type="Pfam" id="PF05860">
    <property type="entry name" value="TPS"/>
    <property type="match status" value="1"/>
</dbReference>
<protein>
    <submittedName>
        <fullName evidence="4">Hemagglutinin repeat-containing protein</fullName>
    </submittedName>
</protein>
<evidence type="ECO:0000256" key="2">
    <source>
        <dbReference type="SAM" id="Phobius"/>
    </source>
</evidence>
<dbReference type="NCBIfam" id="TIGR01901">
    <property type="entry name" value="adhes_NPXG"/>
    <property type="match status" value="1"/>
</dbReference>
<dbReference type="GO" id="GO:0050135">
    <property type="term" value="F:NADP+ nucleosidase activity"/>
    <property type="evidence" value="ECO:0007669"/>
    <property type="project" value="InterPro"/>
</dbReference>
<dbReference type="InterPro" id="IPR012334">
    <property type="entry name" value="Pectin_lyas_fold"/>
</dbReference>
<keyword evidence="2" id="KW-0812">Transmembrane</keyword>
<feature type="compositionally biased region" description="Basic and acidic residues" evidence="1">
    <location>
        <begin position="2820"/>
        <end position="2831"/>
    </location>
</feature>
<dbReference type="Proteomes" id="UP001146019">
    <property type="component" value="Unassembled WGS sequence"/>
</dbReference>
<dbReference type="Gene3D" id="2.160.20.10">
    <property type="entry name" value="Single-stranded right-handed beta-helix, Pectin lyase-like"/>
    <property type="match status" value="1"/>
</dbReference>
<feature type="region of interest" description="Disordered" evidence="1">
    <location>
        <begin position="3623"/>
        <end position="3645"/>
    </location>
</feature>
<dbReference type="PANTHER" id="PTHR42059">
    <property type="entry name" value="TNT DOMAIN-CONTAINING PROTEIN"/>
    <property type="match status" value="1"/>
</dbReference>
<keyword evidence="2" id="KW-0472">Membrane</keyword>
<dbReference type="InterPro" id="IPR024973">
    <property type="entry name" value="ESPR"/>
</dbReference>
<reference evidence="4" key="1">
    <citation type="submission" date="2022-11" db="EMBL/GenBank/DDBJ databases">
        <title>Biodiversity and phylogenetic relationships of bacteria.</title>
        <authorList>
            <person name="Machado R.A.R."/>
            <person name="Bhat A."/>
            <person name="Loulou A."/>
            <person name="Kallel S."/>
        </authorList>
    </citation>
    <scope>NUCLEOTIDE SEQUENCE</scope>
    <source>
        <strain evidence="4">A-IN1</strain>
    </source>
</reference>
<dbReference type="InterPro" id="IPR025157">
    <property type="entry name" value="Hemagglutinin_rpt"/>
</dbReference>
<proteinExistence type="predicted"/>
<evidence type="ECO:0000313" key="5">
    <source>
        <dbReference type="Proteomes" id="UP001146019"/>
    </source>
</evidence>
<dbReference type="Pfam" id="PF05594">
    <property type="entry name" value="Fil_haemagg"/>
    <property type="match status" value="15"/>
</dbReference>
<dbReference type="PANTHER" id="PTHR42059:SF1">
    <property type="entry name" value="TNT DOMAIN-CONTAINING PROTEIN"/>
    <property type="match status" value="1"/>
</dbReference>
<evidence type="ECO:0000256" key="1">
    <source>
        <dbReference type="SAM" id="MobiDB-lite"/>
    </source>
</evidence>
<dbReference type="RefSeq" id="WP_266130993.1">
    <property type="nucleotide sequence ID" value="NZ_JAPKMY010000008.1"/>
</dbReference>
<dbReference type="InterPro" id="IPR010069">
    <property type="entry name" value="CdiA_FHA1_rpt"/>
</dbReference>
<dbReference type="InterPro" id="IPR025331">
    <property type="entry name" value="TNT"/>
</dbReference>
<feature type="compositionally biased region" description="Polar residues" evidence="1">
    <location>
        <begin position="3628"/>
        <end position="3640"/>
    </location>
</feature>
<dbReference type="InterPro" id="IPR008619">
    <property type="entry name" value="Filamentous_hemagglutn_rpt"/>
</dbReference>
<dbReference type="Pfam" id="PF14021">
    <property type="entry name" value="TNT"/>
    <property type="match status" value="1"/>
</dbReference>
<name>A0A9X3E3M3_9GAMM</name>
<feature type="domain" description="Filamentous haemagglutinin FhaB/tRNA nuclease CdiA-like TPS" evidence="3">
    <location>
        <begin position="102"/>
        <end position="222"/>
    </location>
</feature>
<dbReference type="InterPro" id="IPR011050">
    <property type="entry name" value="Pectin_lyase_fold/virulence"/>
</dbReference>
<evidence type="ECO:0000259" key="3">
    <source>
        <dbReference type="SMART" id="SM00912"/>
    </source>
</evidence>
<feature type="region of interest" description="Disordered" evidence="1">
    <location>
        <begin position="2253"/>
        <end position="2278"/>
    </location>
</feature>
<dbReference type="NCBIfam" id="TIGR01731">
    <property type="entry name" value="fil_hemag_20aa"/>
    <property type="match status" value="30"/>
</dbReference>